<dbReference type="Proteomes" id="UP000277671">
    <property type="component" value="Unassembled WGS sequence"/>
</dbReference>
<feature type="region of interest" description="Disordered" evidence="1">
    <location>
        <begin position="227"/>
        <end position="260"/>
    </location>
</feature>
<protein>
    <recommendedName>
        <fullName evidence="4">Tetratricopeptide repeat protein</fullName>
    </recommendedName>
</protein>
<sequence length="260" mass="27518">MARDAVAAGSSDLAREILGKALTPEHTQRPDPDAADAATLYAHLLLIDEGDHVAAGTWAAYAHNACLYLHGRTDERTIAAVLTHARALGAGGDVDDAEELFLVAEDALSTVDHTAARAIIVGVELAEMRHQNALCPSGLELMGDLCTTRADRYGAPDPLAITLLARLGAMYRACGHTNPAETCLQQAAALAATVGDLAAAVGLIAKQHDPYHPDLCAYNLDPSHPIPGVPNLANQIPRRPQRHKDSPAPHDVSSRLPQER</sequence>
<evidence type="ECO:0000256" key="1">
    <source>
        <dbReference type="SAM" id="MobiDB-lite"/>
    </source>
</evidence>
<dbReference type="InterPro" id="IPR011990">
    <property type="entry name" value="TPR-like_helical_dom_sf"/>
</dbReference>
<dbReference type="AlphaFoldDB" id="A0A495JI20"/>
<evidence type="ECO:0000313" key="3">
    <source>
        <dbReference type="Proteomes" id="UP000277671"/>
    </source>
</evidence>
<dbReference type="EMBL" id="RBKT01000001">
    <property type="protein sequence ID" value="RKR88421.1"/>
    <property type="molecule type" value="Genomic_DNA"/>
</dbReference>
<evidence type="ECO:0000313" key="2">
    <source>
        <dbReference type="EMBL" id="RKR88421.1"/>
    </source>
</evidence>
<comment type="caution">
    <text evidence="2">The sequence shown here is derived from an EMBL/GenBank/DDBJ whole genome shotgun (WGS) entry which is preliminary data.</text>
</comment>
<gene>
    <name evidence="2" type="ORF">BDK92_2745</name>
</gene>
<name>A0A495JI20_9ACTN</name>
<organism evidence="2 3">
    <name type="scientific">Micromonospora pisi</name>
    <dbReference type="NCBI Taxonomy" id="589240"/>
    <lineage>
        <taxon>Bacteria</taxon>
        <taxon>Bacillati</taxon>
        <taxon>Actinomycetota</taxon>
        <taxon>Actinomycetes</taxon>
        <taxon>Micromonosporales</taxon>
        <taxon>Micromonosporaceae</taxon>
        <taxon>Micromonospora</taxon>
    </lineage>
</organism>
<reference evidence="2 3" key="1">
    <citation type="submission" date="2018-10" db="EMBL/GenBank/DDBJ databases">
        <title>Sequencing the genomes of 1000 actinobacteria strains.</title>
        <authorList>
            <person name="Klenk H.-P."/>
        </authorList>
    </citation>
    <scope>NUCLEOTIDE SEQUENCE [LARGE SCALE GENOMIC DNA]</scope>
    <source>
        <strain evidence="2 3">DSM 45175</strain>
    </source>
</reference>
<keyword evidence="3" id="KW-1185">Reference proteome</keyword>
<dbReference type="SUPFAM" id="SSF48452">
    <property type="entry name" value="TPR-like"/>
    <property type="match status" value="1"/>
</dbReference>
<accession>A0A495JI20</accession>
<proteinExistence type="predicted"/>
<evidence type="ECO:0008006" key="4">
    <source>
        <dbReference type="Google" id="ProtNLM"/>
    </source>
</evidence>